<feature type="domain" description="HTH LytTR-type" evidence="5">
    <location>
        <begin position="131"/>
        <end position="229"/>
    </location>
</feature>
<dbReference type="PROSITE" id="PS50110">
    <property type="entry name" value="RESPONSE_REGULATORY"/>
    <property type="match status" value="1"/>
</dbReference>
<evidence type="ECO:0000259" key="4">
    <source>
        <dbReference type="PROSITE" id="PS50110"/>
    </source>
</evidence>
<sequence length="239" mass="28273">MKIVILEDSYVELNNLRNELNNWSIKSNSDIFINTYDSGEHFFAQNNISYDNIDLFILDISMKKMSGIDVAKKLRSYNYLGEIIFLTAFKEFVFDGYDVHAFNYLIKPVNKTILHRCLNEIEQKIKSNCHIYRTTNHETISIPYKDIICCSVNRHYVDIMTSREVFNQHIDLSDLLKILPYEFVQVHRSYIVNMSHVFSISHNKIYLSNNTIVDIGRTYSANFKKLFLNYSTRFNREED</sequence>
<dbReference type="SMART" id="SM00850">
    <property type="entry name" value="LytTR"/>
    <property type="match status" value="1"/>
</dbReference>
<dbReference type="InterPro" id="IPR007492">
    <property type="entry name" value="LytTR_DNA-bd_dom"/>
</dbReference>
<organism evidence="6 7">
    <name type="scientific">Pseudobutyrivibrio ruminis</name>
    <dbReference type="NCBI Taxonomy" id="46206"/>
    <lineage>
        <taxon>Bacteria</taxon>
        <taxon>Bacillati</taxon>
        <taxon>Bacillota</taxon>
        <taxon>Clostridia</taxon>
        <taxon>Lachnospirales</taxon>
        <taxon>Lachnospiraceae</taxon>
        <taxon>Pseudobutyrivibrio</taxon>
    </lineage>
</organism>
<evidence type="ECO:0000256" key="3">
    <source>
        <dbReference type="PROSITE-ProRule" id="PRU00169"/>
    </source>
</evidence>
<dbReference type="Pfam" id="PF04397">
    <property type="entry name" value="LytTR"/>
    <property type="match status" value="1"/>
</dbReference>
<evidence type="ECO:0000256" key="1">
    <source>
        <dbReference type="ARBA" id="ARBA00018672"/>
    </source>
</evidence>
<keyword evidence="7" id="KW-1185">Reference proteome</keyword>
<dbReference type="GO" id="GO:0003677">
    <property type="term" value="F:DNA binding"/>
    <property type="evidence" value="ECO:0007669"/>
    <property type="project" value="UniProtKB-KW"/>
</dbReference>
<dbReference type="EMBL" id="PDYH01000022">
    <property type="protein sequence ID" value="PHU40206.1"/>
    <property type="molecule type" value="Genomic_DNA"/>
</dbReference>
<feature type="domain" description="Response regulatory" evidence="4">
    <location>
        <begin position="2"/>
        <end position="122"/>
    </location>
</feature>
<evidence type="ECO:0000259" key="5">
    <source>
        <dbReference type="PROSITE" id="PS50930"/>
    </source>
</evidence>
<keyword evidence="3" id="KW-0597">Phosphoprotein</keyword>
<dbReference type="SUPFAM" id="SSF52172">
    <property type="entry name" value="CheY-like"/>
    <property type="match status" value="1"/>
</dbReference>
<dbReference type="PANTHER" id="PTHR37299:SF1">
    <property type="entry name" value="STAGE 0 SPORULATION PROTEIN A HOMOLOG"/>
    <property type="match status" value="1"/>
</dbReference>
<comment type="caution">
    <text evidence="6">The sequence shown here is derived from an EMBL/GenBank/DDBJ whole genome shotgun (WGS) entry which is preliminary data.</text>
</comment>
<dbReference type="Gene3D" id="2.40.50.1020">
    <property type="entry name" value="LytTr DNA-binding domain"/>
    <property type="match status" value="1"/>
</dbReference>
<evidence type="ECO:0000313" key="7">
    <source>
        <dbReference type="Proteomes" id="UP000224317"/>
    </source>
</evidence>
<feature type="modified residue" description="4-aspartylphosphate" evidence="3">
    <location>
        <position position="59"/>
    </location>
</feature>
<dbReference type="PANTHER" id="PTHR37299">
    <property type="entry name" value="TRANSCRIPTIONAL REGULATOR-RELATED"/>
    <property type="match status" value="1"/>
</dbReference>
<comment type="function">
    <text evidence="2">May play the central regulatory role in sporulation. It may be an element of the effector pathway responsible for the activation of sporulation genes in response to nutritional stress. Spo0A may act in concert with spo0H (a sigma factor) to control the expression of some genes that are critical to the sporulation process.</text>
</comment>
<protein>
    <recommendedName>
        <fullName evidence="1">Stage 0 sporulation protein A homolog</fullName>
    </recommendedName>
</protein>
<dbReference type="AlphaFoldDB" id="A0A2G3EA74"/>
<accession>A0A2G3EA74</accession>
<evidence type="ECO:0000256" key="2">
    <source>
        <dbReference type="ARBA" id="ARBA00024867"/>
    </source>
</evidence>
<proteinExistence type="predicted"/>
<keyword evidence="6" id="KW-0238">DNA-binding</keyword>
<dbReference type="InterPro" id="IPR011006">
    <property type="entry name" value="CheY-like_superfamily"/>
</dbReference>
<dbReference type="InterPro" id="IPR001789">
    <property type="entry name" value="Sig_transdc_resp-reg_receiver"/>
</dbReference>
<reference evidence="6" key="1">
    <citation type="submission" date="2017-10" db="EMBL/GenBank/DDBJ databases">
        <title>Resolving the taxonomy of Roseburia spp., Eubacterium rectale and Agathobacter spp. through phylogenomic analysis.</title>
        <authorList>
            <person name="Sheridan P.O."/>
            <person name="Walker A.W."/>
            <person name="Duncan S.H."/>
            <person name="Scott K.P."/>
            <person name="Toole P.W.O."/>
            <person name="Luis P."/>
            <person name="Flint H.J."/>
        </authorList>
    </citation>
    <scope>NUCLEOTIDE SEQUENCE [LARGE SCALE GENOMIC DNA]</scope>
    <source>
        <strain evidence="6">JK10</strain>
    </source>
</reference>
<dbReference type="SMART" id="SM00448">
    <property type="entry name" value="REC"/>
    <property type="match status" value="1"/>
</dbReference>
<dbReference type="Pfam" id="PF00072">
    <property type="entry name" value="Response_reg"/>
    <property type="match status" value="1"/>
</dbReference>
<dbReference type="GO" id="GO:0000156">
    <property type="term" value="F:phosphorelay response regulator activity"/>
    <property type="evidence" value="ECO:0007669"/>
    <property type="project" value="InterPro"/>
</dbReference>
<dbReference type="InterPro" id="IPR046947">
    <property type="entry name" value="LytR-like"/>
</dbReference>
<dbReference type="Gene3D" id="3.40.50.2300">
    <property type="match status" value="1"/>
</dbReference>
<dbReference type="PROSITE" id="PS50930">
    <property type="entry name" value="HTH_LYTTR"/>
    <property type="match status" value="1"/>
</dbReference>
<name>A0A2G3EA74_9FIRM</name>
<dbReference type="RefSeq" id="WP_099413205.1">
    <property type="nucleotide sequence ID" value="NZ_PDYH01000022.1"/>
</dbReference>
<evidence type="ECO:0000313" key="6">
    <source>
        <dbReference type="EMBL" id="PHU40206.1"/>
    </source>
</evidence>
<gene>
    <name evidence="6" type="ORF">CSX00_06440</name>
</gene>
<dbReference type="Proteomes" id="UP000224317">
    <property type="component" value="Unassembled WGS sequence"/>
</dbReference>